<organism evidence="1 2">
    <name type="scientific">Meripilus lineatus</name>
    <dbReference type="NCBI Taxonomy" id="2056292"/>
    <lineage>
        <taxon>Eukaryota</taxon>
        <taxon>Fungi</taxon>
        <taxon>Dikarya</taxon>
        <taxon>Basidiomycota</taxon>
        <taxon>Agaricomycotina</taxon>
        <taxon>Agaricomycetes</taxon>
        <taxon>Polyporales</taxon>
        <taxon>Meripilaceae</taxon>
        <taxon>Meripilus</taxon>
    </lineage>
</organism>
<dbReference type="SUPFAM" id="SSF52047">
    <property type="entry name" value="RNI-like"/>
    <property type="match status" value="1"/>
</dbReference>
<dbReference type="EMBL" id="JANAWD010000326">
    <property type="protein sequence ID" value="KAJ3481346.1"/>
    <property type="molecule type" value="Genomic_DNA"/>
</dbReference>
<dbReference type="AlphaFoldDB" id="A0AAD5YBS7"/>
<sequence length="392" mass="45067">MPRVPQEIVDQIIDEVHDDIKTLGACALTSLDWVPRCRQHQHKSLTIGVTFPPRHHSHILFFLKYPHLSHYVRSLNIFSTMDNLGRWPVDFPDTTSLQIMFMTWNVQRQGARDHILTQLPLITTLTLAGVEFDDFYCFTTLLTAFPLLSDLTLGSIRVKDRIVQVHAPYGKLGFALKHLNLRDLDVPTTGLIQWLQSQPTSPRIDSLSMTLDGKKLFYHSAPQQWCTVAGNSLSHLHFDFGWVLVDQDLRNGSIDLRHNARMRTLEVKTIGLGRFSLSDHEWIPLMLHRLPSSDNLRRITLHIHFYELNQLDSQGLSRIDEALGGCNPDTKYWVTEWRKGLESVEIVLWYNRKSLPDIAPIIQVIQERMPRAAMNGALKCYRGAEYQAVYGL</sequence>
<keyword evidence="2" id="KW-1185">Reference proteome</keyword>
<evidence type="ECO:0000313" key="1">
    <source>
        <dbReference type="EMBL" id="KAJ3481346.1"/>
    </source>
</evidence>
<comment type="caution">
    <text evidence="1">The sequence shown here is derived from an EMBL/GenBank/DDBJ whole genome shotgun (WGS) entry which is preliminary data.</text>
</comment>
<name>A0AAD5YBS7_9APHY</name>
<dbReference type="Proteomes" id="UP001212997">
    <property type="component" value="Unassembled WGS sequence"/>
</dbReference>
<accession>A0AAD5YBS7</accession>
<protein>
    <submittedName>
        <fullName evidence="1">Uncharacterized protein</fullName>
    </submittedName>
</protein>
<evidence type="ECO:0000313" key="2">
    <source>
        <dbReference type="Proteomes" id="UP001212997"/>
    </source>
</evidence>
<proteinExistence type="predicted"/>
<gene>
    <name evidence="1" type="ORF">NLI96_g7718</name>
</gene>
<reference evidence="1" key="1">
    <citation type="submission" date="2022-07" db="EMBL/GenBank/DDBJ databases">
        <title>Genome Sequence of Physisporinus lineatus.</title>
        <authorList>
            <person name="Buettner E."/>
        </authorList>
    </citation>
    <scope>NUCLEOTIDE SEQUENCE</scope>
    <source>
        <strain evidence="1">VT162</strain>
    </source>
</reference>